<accession>A0A140E6N8</accession>
<dbReference type="Proteomes" id="UP000030512">
    <property type="component" value="Chromosome"/>
</dbReference>
<proteinExistence type="predicted"/>
<organism evidence="1 2">
    <name type="scientific">Methylomonas denitrificans</name>
    <dbReference type="NCBI Taxonomy" id="1538553"/>
    <lineage>
        <taxon>Bacteria</taxon>
        <taxon>Pseudomonadati</taxon>
        <taxon>Pseudomonadota</taxon>
        <taxon>Gammaproteobacteria</taxon>
        <taxon>Methylococcales</taxon>
        <taxon>Methylococcaceae</taxon>
        <taxon>Methylomonas</taxon>
    </lineage>
</organism>
<dbReference type="RefSeq" id="WP_036278672.1">
    <property type="nucleotide sequence ID" value="NZ_CP014476.1"/>
</dbReference>
<dbReference type="OrthoDB" id="6110976at2"/>
<dbReference type="SUPFAM" id="SSF52980">
    <property type="entry name" value="Restriction endonuclease-like"/>
    <property type="match status" value="1"/>
</dbReference>
<dbReference type="AlphaFoldDB" id="A0A140E6N8"/>
<dbReference type="KEGG" id="mdn:JT25_021685"/>
<dbReference type="EMBL" id="CP014476">
    <property type="protein sequence ID" value="AMK79062.1"/>
    <property type="molecule type" value="Genomic_DNA"/>
</dbReference>
<reference evidence="1 2" key="1">
    <citation type="journal article" date="2015" name="Environ. Microbiol.">
        <title>Methane oxidation coupled to nitrate reduction under hypoxia by the Gammaproteobacterium Methylomonas denitrificans, sp. nov. type strain FJG1.</title>
        <authorList>
            <person name="Kits K.D."/>
            <person name="Klotz M.G."/>
            <person name="Stein L.Y."/>
        </authorList>
    </citation>
    <scope>NUCLEOTIDE SEQUENCE [LARGE SCALE GENOMIC DNA]</scope>
    <source>
        <strain evidence="1 2">FJG1</strain>
    </source>
</reference>
<sequence>MSEIGIKANQCLQHYLAVFANHRELTNDVEAMDECIHHFLDQRPAKKGLSWLDRASGLAAAPFWQEADIVKASKLSTLALSRILGHEGAISIELLEYLAQFSPDILRWAIRYSKLFTRSDSLTWNSLRQRLEGDEWRIFIGVCDRLLDQLEPFDQIVHSAENELAHLSLIETLSYLSVIAYEQLIPGARASSEAIEWDVYNRIISNKLKTCSHGDFSLNEDRLGQALKRHLSPIIFPSPAVTDECRNNLEAFAILIVATKERMDYEKSIDWFCFDPECRYQLKPGDSVIYNESDKGHVAWQRTERKFLALWNYWMNRGMLEFVKRGMAGIQIGSKENHEQNTEAYIKAIRSELHLKEAFGLDDEIVLPEGLSAKLFQALLSIELHSVFFKSAYIKPFQNHYSSCGIVAQALSRLAFRGAVEGENRFPMTWAEEDEKVKRTVGWTVCDEYPKGSKLAAKAILKFWTSDLKELSTSLKEQPKLPIPTLYERPFYKIGHYNFQFPWVVAQQNNLTTAVNNLRRIGARRSGQMSETRRIELRLAELLSNFGFAVEVGYQPDRIDQDDAGEVDLICHYNGVILLIEVKSGYIRSTRHEVWLHQTNTLRKAARQLKRKTPTVLDALASDEQLRSRLGICDSSTIDHFRAWIVDTSIECDQQIIDGYLVVSLESLLIILRDEREMLLPIDKISDEKIEKLFPNGQCPKRLIEVVENGEVWMGLD</sequence>
<protein>
    <recommendedName>
        <fullName evidence="3">NERD domain-containing protein</fullName>
    </recommendedName>
</protein>
<gene>
    <name evidence="1" type="ORF">JT25_021685</name>
</gene>
<keyword evidence="2" id="KW-1185">Reference proteome</keyword>
<evidence type="ECO:0000313" key="2">
    <source>
        <dbReference type="Proteomes" id="UP000030512"/>
    </source>
</evidence>
<evidence type="ECO:0000313" key="1">
    <source>
        <dbReference type="EMBL" id="AMK79062.1"/>
    </source>
</evidence>
<evidence type="ECO:0008006" key="3">
    <source>
        <dbReference type="Google" id="ProtNLM"/>
    </source>
</evidence>
<name>A0A140E6N8_9GAMM</name>
<dbReference type="InterPro" id="IPR011335">
    <property type="entry name" value="Restrct_endonuc-II-like"/>
</dbReference>